<evidence type="ECO:0000259" key="3">
    <source>
        <dbReference type="Pfam" id="PF04650"/>
    </source>
</evidence>
<dbReference type="Proteomes" id="UP000438120">
    <property type="component" value="Unassembled WGS sequence"/>
</dbReference>
<feature type="compositionally biased region" description="Low complexity" evidence="2">
    <location>
        <begin position="129"/>
        <end position="178"/>
    </location>
</feature>
<dbReference type="Gene3D" id="2.60.530.10">
    <property type="entry name" value="Major cell-surface adhesin PAc"/>
    <property type="match status" value="1"/>
</dbReference>
<dbReference type="AlphaFoldDB" id="A0A6A8MGZ8"/>
<evidence type="ECO:0000259" key="5">
    <source>
        <dbReference type="Pfam" id="PF17966"/>
    </source>
</evidence>
<dbReference type="InterPro" id="IPR005877">
    <property type="entry name" value="YSIRK_signal_dom"/>
</dbReference>
<comment type="caution">
    <text evidence="6">The sequence shown here is derived from an EMBL/GenBank/DDBJ whole genome shotgun (WGS) entry which is preliminary data.</text>
</comment>
<gene>
    <name evidence="6" type="ORF">FYJ62_10360</name>
</gene>
<feature type="region of interest" description="Disordered" evidence="2">
    <location>
        <begin position="55"/>
        <end position="208"/>
    </location>
</feature>
<dbReference type="EMBL" id="VUMX01000059">
    <property type="protein sequence ID" value="MST87966.1"/>
    <property type="molecule type" value="Genomic_DNA"/>
</dbReference>
<dbReference type="NCBIfam" id="TIGR01168">
    <property type="entry name" value="YSIRK_signal"/>
    <property type="match status" value="1"/>
</dbReference>
<dbReference type="Pfam" id="PF08363">
    <property type="entry name" value="GbpC"/>
    <property type="match status" value="1"/>
</dbReference>
<feature type="domain" description="YSIRK Gram-positive signal peptide" evidence="3">
    <location>
        <begin position="11"/>
        <end position="30"/>
    </location>
</feature>
<reference evidence="6 7" key="1">
    <citation type="submission" date="2019-08" db="EMBL/GenBank/DDBJ databases">
        <title>In-depth cultivation of the pig gut microbiome towards novel bacterial diversity and tailored functional studies.</title>
        <authorList>
            <person name="Wylensek D."/>
            <person name="Hitch T.C.A."/>
            <person name="Clavel T."/>
        </authorList>
    </citation>
    <scope>NUCLEOTIDE SEQUENCE [LARGE SCALE GENOMIC DNA]</scope>
    <source>
        <strain evidence="6 7">Bifido-178-WT-2B</strain>
    </source>
</reference>
<keyword evidence="1" id="KW-0732">Signal</keyword>
<proteinExistence type="predicted"/>
<accession>A0A6A8MGZ8</accession>
<evidence type="ECO:0000313" key="6">
    <source>
        <dbReference type="EMBL" id="MST87966.1"/>
    </source>
</evidence>
<feature type="non-terminal residue" evidence="6">
    <location>
        <position position="860"/>
    </location>
</feature>
<dbReference type="SUPFAM" id="SSF74914">
    <property type="entry name" value="V-region of surface antigen I/II (SA I/II, PAC)"/>
    <property type="match status" value="1"/>
</dbReference>
<feature type="domain" description="Glucan-binding protein C/Surface antigen I/II V-domain" evidence="4">
    <location>
        <begin position="329"/>
        <end position="624"/>
    </location>
</feature>
<dbReference type="InterPro" id="IPR036234">
    <property type="entry name" value="SA_I/II_PAC_V_sf"/>
</dbReference>
<feature type="domain" description="Mub B2-like" evidence="5">
    <location>
        <begin position="653"/>
        <end position="741"/>
    </location>
</feature>
<feature type="compositionally biased region" description="Polar residues" evidence="2">
    <location>
        <begin position="66"/>
        <end position="117"/>
    </location>
</feature>
<evidence type="ECO:0000313" key="7">
    <source>
        <dbReference type="Proteomes" id="UP000438120"/>
    </source>
</evidence>
<dbReference type="Pfam" id="PF17966">
    <property type="entry name" value="Muc_B2"/>
    <property type="match status" value="2"/>
</dbReference>
<dbReference type="OrthoDB" id="2275645at2"/>
<sequence length="860" mass="92666">MFVDSADRTPHYSLRKLSVGVASVLLSTTLWMGANGSVAHADTINGATVTVNASSSAENKSDSSKTQMASKDQKQAQTPESTSQASVASAENQNGETQRGQVQEGSRANAGVQTATANDAHAQAGMTKQEPAAPSQQTASQAKVSAPASAEEQASTAEQATAVATEGQTNGSANADTDATTKAKKDLANPKAKSSDAAEDAKNESTTTLGVSQAFKPSTVAALNKKMVMASLAGTASAGSESKSDDLKSYKTTITSLINRAHQDGLTVTKKEDETHTIKKEALDDLDKQVADIQGKVTKYEADKAAYDAAMKVYSQDMDKWETAQKSSDPHMVKGISQALSFANEHDASLEVTSGSDQPLHFIKSSAWLGKEGEGVYADGITNGGNISKSFSDSDTSYYQGEGTGKDIKDSKGWGKTYTGIRLKVGESAVARYTGLKNSVYIDKHNVLHKLSKAQVKYTLNKTTADDGTANIFLSNSPNIALWYGAAGSQINGRNGRVDLTVDLTFYDENGKEITLGKDSNVWLDMSSLNNGTTKIEYFDPNGNTTMRIPGSTIKQLGDDWQAKDNNEVHPPAPAGWDNPNSADRYYGAAIMELEGNSFHIGQKIIKYNPKLTDSRNVYSWFALDSRLATAYKPVEPKAPEKPDIAWHEVIYKLNHTVKRTIHYVVKGGTVQAPADRVDQLSFTETKNLATGDESWSGNQDFKDVTSPVLKDYNVDRPVVSNKNIAHDHADIVETVTYTPATQVLNHTVKRTIHYVVKGGTVQAPADRVDQLSFTETKNLATGDESWSGNQDFKDVTSPVLKDYNVDRPVVSNKNIAHDHADIVETVTYTPATQVLNHTVKRTIHYVVKGGTVQAPADRV</sequence>
<organism evidence="6 7">
    <name type="scientific">Lactobacillus porci</name>
    <dbReference type="NCBI Taxonomy" id="2012477"/>
    <lineage>
        <taxon>Bacteria</taxon>
        <taxon>Bacillati</taxon>
        <taxon>Bacillota</taxon>
        <taxon>Bacilli</taxon>
        <taxon>Lactobacillales</taxon>
        <taxon>Lactobacillaceae</taxon>
        <taxon>Lactobacillus</taxon>
    </lineage>
</organism>
<dbReference type="InterPro" id="IPR041495">
    <property type="entry name" value="Mub_B2"/>
</dbReference>
<dbReference type="Pfam" id="PF04650">
    <property type="entry name" value="YSIRK_signal"/>
    <property type="match status" value="1"/>
</dbReference>
<dbReference type="InterPro" id="IPR013574">
    <property type="entry name" value="Glucan-bd_C/Surface_Ag-I/II_V"/>
</dbReference>
<evidence type="ECO:0000259" key="4">
    <source>
        <dbReference type="Pfam" id="PF08363"/>
    </source>
</evidence>
<evidence type="ECO:0000256" key="2">
    <source>
        <dbReference type="SAM" id="MobiDB-lite"/>
    </source>
</evidence>
<feature type="compositionally biased region" description="Basic and acidic residues" evidence="2">
    <location>
        <begin position="179"/>
        <end position="203"/>
    </location>
</feature>
<keyword evidence="7" id="KW-1185">Reference proteome</keyword>
<dbReference type="Gene3D" id="2.60.40.4300">
    <property type="match status" value="2"/>
</dbReference>
<feature type="domain" description="Mub B2-like" evidence="5">
    <location>
        <begin position="744"/>
        <end position="832"/>
    </location>
</feature>
<evidence type="ECO:0000256" key="1">
    <source>
        <dbReference type="ARBA" id="ARBA00022729"/>
    </source>
</evidence>
<name>A0A6A8MGZ8_9LACO</name>
<protein>
    <submittedName>
        <fullName evidence="6">YSIRK-type signal peptide-containing protein</fullName>
    </submittedName>
</protein>